<dbReference type="GeneID" id="19882187"/>
<comment type="similarity">
    <text evidence="2 8">Belongs to the V-ATPase 116 kDa subunit family.</text>
</comment>
<dbReference type="GO" id="GO:0046961">
    <property type="term" value="F:proton-transporting ATPase activity, rotational mechanism"/>
    <property type="evidence" value="ECO:0007669"/>
    <property type="project" value="InterPro"/>
</dbReference>
<comment type="subcellular location">
    <subcellularLocation>
        <location evidence="1">Membrane</location>
        <topology evidence="1">Multi-pass membrane protein</topology>
    </subcellularLocation>
</comment>
<dbReference type="GO" id="GO:0051117">
    <property type="term" value="F:ATPase binding"/>
    <property type="evidence" value="ECO:0007669"/>
    <property type="project" value="TreeGrafter"/>
</dbReference>
<gene>
    <name evidence="9" type="ORF">VICG_01476</name>
</gene>
<dbReference type="InterPro" id="IPR002490">
    <property type="entry name" value="V-ATPase_116kDa_su"/>
</dbReference>
<dbReference type="RefSeq" id="XP_007604922.1">
    <property type="nucleotide sequence ID" value="XM_007604860.1"/>
</dbReference>
<evidence type="ECO:0000256" key="7">
    <source>
        <dbReference type="ARBA" id="ARBA00023136"/>
    </source>
</evidence>
<sequence>MILSKPIYLTFRKKTPETGPLDLWITSGIHVVEFCLGLISNTSSYLRLWAVSLAHVQLTTVLHEFTLGSSSYAVKVLTFPIYLSGTLTLLIGLEGLSSCLHALRLNWIEFFSKFYSGGGTLFEPLNFKIKEPED</sequence>
<dbReference type="GO" id="GO:0033179">
    <property type="term" value="C:proton-transporting V-type ATPase, V0 domain"/>
    <property type="evidence" value="ECO:0007669"/>
    <property type="project" value="InterPro"/>
</dbReference>
<dbReference type="STRING" id="993615.L2GMH0"/>
<keyword evidence="6 8" id="KW-0406">Ion transport</keyword>
<evidence type="ECO:0000256" key="2">
    <source>
        <dbReference type="ARBA" id="ARBA00009904"/>
    </source>
</evidence>
<evidence type="ECO:0000256" key="8">
    <source>
        <dbReference type="RuleBase" id="RU361189"/>
    </source>
</evidence>
<name>L2GMH0_VITCO</name>
<dbReference type="OrthoDB" id="10264220at2759"/>
<keyword evidence="4" id="KW-0812">Transmembrane</keyword>
<evidence type="ECO:0000313" key="9">
    <source>
        <dbReference type="EMBL" id="ELA41492.1"/>
    </source>
</evidence>
<evidence type="ECO:0000256" key="4">
    <source>
        <dbReference type="ARBA" id="ARBA00022692"/>
    </source>
</evidence>
<reference evidence="10" key="1">
    <citation type="submission" date="2011-05" db="EMBL/GenBank/DDBJ databases">
        <title>The genome sequence of Vittaforma corneae strain ATCC 50505.</title>
        <authorList>
            <consortium name="The Broad Institute Genome Sequencing Platform"/>
            <person name="Cuomo C."/>
            <person name="Didier E."/>
            <person name="Bowers L."/>
            <person name="Young S.K."/>
            <person name="Zeng Q."/>
            <person name="Gargeya S."/>
            <person name="Fitzgerald M."/>
            <person name="Haas B."/>
            <person name="Abouelleil A."/>
            <person name="Alvarado L."/>
            <person name="Arachchi H.M."/>
            <person name="Berlin A."/>
            <person name="Chapman S.B."/>
            <person name="Gearin G."/>
            <person name="Goldberg J."/>
            <person name="Griggs A."/>
            <person name="Gujja S."/>
            <person name="Hansen M."/>
            <person name="Heiman D."/>
            <person name="Howarth C."/>
            <person name="Larimer J."/>
            <person name="Lui A."/>
            <person name="MacDonald P.J.P."/>
            <person name="McCowen C."/>
            <person name="Montmayeur A."/>
            <person name="Murphy C."/>
            <person name="Neiman D."/>
            <person name="Pearson M."/>
            <person name="Priest M."/>
            <person name="Roberts A."/>
            <person name="Saif S."/>
            <person name="Shea T."/>
            <person name="Sisk P."/>
            <person name="Stolte C."/>
            <person name="Sykes S."/>
            <person name="Wortman J."/>
            <person name="Nusbaum C."/>
            <person name="Birren B."/>
        </authorList>
    </citation>
    <scope>NUCLEOTIDE SEQUENCE [LARGE SCALE GENOMIC DNA]</scope>
    <source>
        <strain evidence="10">ATCC 50505</strain>
    </source>
</reference>
<dbReference type="AlphaFoldDB" id="L2GMH0"/>
<organism evidence="9 10">
    <name type="scientific">Vittaforma corneae (strain ATCC 50505)</name>
    <name type="common">Microsporidian parasite</name>
    <name type="synonym">Nosema corneum</name>
    <dbReference type="NCBI Taxonomy" id="993615"/>
    <lineage>
        <taxon>Eukaryota</taxon>
        <taxon>Fungi</taxon>
        <taxon>Fungi incertae sedis</taxon>
        <taxon>Microsporidia</taxon>
        <taxon>Nosematidae</taxon>
        <taxon>Vittaforma</taxon>
    </lineage>
</organism>
<dbReference type="VEuPathDB" id="MicrosporidiaDB:VICG_01476"/>
<keyword evidence="10" id="KW-1185">Reference proteome</keyword>
<keyword evidence="5" id="KW-1133">Transmembrane helix</keyword>
<dbReference type="EMBL" id="JH370143">
    <property type="protein sequence ID" value="ELA41492.1"/>
    <property type="molecule type" value="Genomic_DNA"/>
</dbReference>
<accession>L2GMH0</accession>
<evidence type="ECO:0000256" key="6">
    <source>
        <dbReference type="ARBA" id="ARBA00023065"/>
    </source>
</evidence>
<dbReference type="GO" id="GO:0007035">
    <property type="term" value="P:vacuolar acidification"/>
    <property type="evidence" value="ECO:0007669"/>
    <property type="project" value="TreeGrafter"/>
</dbReference>
<evidence type="ECO:0000256" key="5">
    <source>
        <dbReference type="ARBA" id="ARBA00022989"/>
    </source>
</evidence>
<keyword evidence="7" id="KW-0472">Membrane</keyword>
<dbReference type="GO" id="GO:0016471">
    <property type="term" value="C:vacuolar proton-transporting V-type ATPase complex"/>
    <property type="evidence" value="ECO:0007669"/>
    <property type="project" value="TreeGrafter"/>
</dbReference>
<keyword evidence="3 8" id="KW-0813">Transport</keyword>
<dbReference type="Pfam" id="PF01496">
    <property type="entry name" value="V_ATPase_I"/>
    <property type="match status" value="1"/>
</dbReference>
<comment type="function">
    <text evidence="8">Essential component of the vacuolar proton pump (V-ATPase), a multimeric enzyme that catalyzes the translocation of protons across the membranes. Required for assembly and activity of the V-ATPase.</text>
</comment>
<evidence type="ECO:0000313" key="10">
    <source>
        <dbReference type="Proteomes" id="UP000011082"/>
    </source>
</evidence>
<dbReference type="PANTHER" id="PTHR11629">
    <property type="entry name" value="VACUOLAR PROTON ATPASES"/>
    <property type="match status" value="1"/>
</dbReference>
<dbReference type="PANTHER" id="PTHR11629:SF63">
    <property type="entry name" value="V-TYPE PROTON ATPASE SUBUNIT A"/>
    <property type="match status" value="1"/>
</dbReference>
<keyword evidence="8" id="KW-0375">Hydrogen ion transport</keyword>
<dbReference type="InParanoid" id="L2GMH0"/>
<proteinExistence type="inferred from homology"/>
<dbReference type="Proteomes" id="UP000011082">
    <property type="component" value="Unassembled WGS sequence"/>
</dbReference>
<protein>
    <recommendedName>
        <fullName evidence="8">V-type proton ATPase subunit a</fullName>
    </recommendedName>
</protein>
<evidence type="ECO:0000256" key="3">
    <source>
        <dbReference type="ARBA" id="ARBA00022448"/>
    </source>
</evidence>
<evidence type="ECO:0000256" key="1">
    <source>
        <dbReference type="ARBA" id="ARBA00004141"/>
    </source>
</evidence>
<dbReference type="HOGENOM" id="CLU_005230_2_3_1"/>